<dbReference type="GO" id="GO:0071949">
    <property type="term" value="F:FAD binding"/>
    <property type="evidence" value="ECO:0007669"/>
    <property type="project" value="TreeGrafter"/>
</dbReference>
<feature type="domain" description="Photolyase/cryptochrome alpha/beta" evidence="9">
    <location>
        <begin position="5"/>
        <end position="134"/>
    </location>
</feature>
<evidence type="ECO:0000256" key="4">
    <source>
        <dbReference type="ARBA" id="ARBA00022827"/>
    </source>
</evidence>
<feature type="binding site" evidence="6">
    <location>
        <begin position="384"/>
        <end position="386"/>
    </location>
    <ligand>
        <name>FAD</name>
        <dbReference type="ChEBI" id="CHEBI:57692"/>
    </ligand>
</feature>
<dbReference type="InterPro" id="IPR014134">
    <property type="entry name" value="Cryptochrome_pln"/>
</dbReference>
<dbReference type="InterPro" id="IPR036134">
    <property type="entry name" value="Crypto/Photolyase_FAD-like_sf"/>
</dbReference>
<keyword evidence="11" id="KW-1185">Reference proteome</keyword>
<feature type="site" description="Electron transfer via tryptophanyl radical" evidence="7">
    <location>
        <position position="394"/>
    </location>
</feature>
<dbReference type="GO" id="GO:0003904">
    <property type="term" value="F:deoxyribodipyrimidine photo-lyase activity"/>
    <property type="evidence" value="ECO:0007669"/>
    <property type="project" value="TreeGrafter"/>
</dbReference>
<evidence type="ECO:0000256" key="5">
    <source>
        <dbReference type="ARBA" id="ARBA00022991"/>
    </source>
</evidence>
<name>A0A9N7R8G0_STRHE</name>
<dbReference type="GO" id="GO:0005737">
    <property type="term" value="C:cytoplasm"/>
    <property type="evidence" value="ECO:0007669"/>
    <property type="project" value="TreeGrafter"/>
</dbReference>
<keyword evidence="3 6" id="KW-0285">Flavoprotein</keyword>
<evidence type="ECO:0000256" key="8">
    <source>
        <dbReference type="SAM" id="MobiDB-lite"/>
    </source>
</evidence>
<evidence type="ECO:0000256" key="7">
    <source>
        <dbReference type="PIRSR" id="PIRSR602081-2"/>
    </source>
</evidence>
<feature type="region of interest" description="Disordered" evidence="8">
    <location>
        <begin position="519"/>
        <end position="569"/>
    </location>
</feature>
<evidence type="ECO:0000259" key="9">
    <source>
        <dbReference type="PROSITE" id="PS51645"/>
    </source>
</evidence>
<dbReference type="Pfam" id="PF03441">
    <property type="entry name" value="FAD_binding_7"/>
    <property type="match status" value="1"/>
</dbReference>
<dbReference type="InterPro" id="IPR002081">
    <property type="entry name" value="Cryptochrome/DNA_photolyase_1"/>
</dbReference>
<proteinExistence type="inferred from homology"/>
<dbReference type="InterPro" id="IPR014729">
    <property type="entry name" value="Rossmann-like_a/b/a_fold"/>
</dbReference>
<dbReference type="InterPro" id="IPR006050">
    <property type="entry name" value="DNA_photolyase_N"/>
</dbReference>
<feature type="site" description="Electron transfer via tryptophanyl radical" evidence="7">
    <location>
        <position position="371"/>
    </location>
</feature>
<evidence type="ECO:0000313" key="10">
    <source>
        <dbReference type="EMBL" id="CAA0817412.1"/>
    </source>
</evidence>
<dbReference type="GO" id="GO:0009882">
    <property type="term" value="F:blue light photoreceptor activity"/>
    <property type="evidence" value="ECO:0007669"/>
    <property type="project" value="InterPro"/>
</dbReference>
<dbReference type="SUPFAM" id="SSF52425">
    <property type="entry name" value="Cryptochrome/photolyase, N-terminal domain"/>
    <property type="match status" value="1"/>
</dbReference>
<evidence type="ECO:0000256" key="6">
    <source>
        <dbReference type="PIRSR" id="PIRSR602081-1"/>
    </source>
</evidence>
<dbReference type="GO" id="GO:0005634">
    <property type="term" value="C:nucleus"/>
    <property type="evidence" value="ECO:0007669"/>
    <property type="project" value="TreeGrafter"/>
</dbReference>
<dbReference type="GO" id="GO:0003677">
    <property type="term" value="F:DNA binding"/>
    <property type="evidence" value="ECO:0007669"/>
    <property type="project" value="TreeGrafter"/>
</dbReference>
<dbReference type="Pfam" id="PF00875">
    <property type="entry name" value="DNA_photolyase"/>
    <property type="match status" value="1"/>
</dbReference>
<dbReference type="InterPro" id="IPR036155">
    <property type="entry name" value="Crypto/Photolyase_N_sf"/>
</dbReference>
<dbReference type="GO" id="GO:0043153">
    <property type="term" value="P:entrainment of circadian clock by photoperiod"/>
    <property type="evidence" value="ECO:0007669"/>
    <property type="project" value="TreeGrafter"/>
</dbReference>
<accession>A0A9N7R8G0</accession>
<dbReference type="NCBIfam" id="TIGR02766">
    <property type="entry name" value="crypt_chrom_pln"/>
    <property type="match status" value="1"/>
</dbReference>
<feature type="binding site" evidence="6">
    <location>
        <begin position="241"/>
        <end position="245"/>
    </location>
    <ligand>
        <name>FAD</name>
        <dbReference type="ChEBI" id="CHEBI:57692"/>
    </ligand>
</feature>
<evidence type="ECO:0000256" key="3">
    <source>
        <dbReference type="ARBA" id="ARBA00022630"/>
    </source>
</evidence>
<dbReference type="Gene3D" id="3.40.50.620">
    <property type="entry name" value="HUPs"/>
    <property type="match status" value="1"/>
</dbReference>
<dbReference type="Gene3D" id="1.10.579.10">
    <property type="entry name" value="DNA Cyclobutane Dipyrimidine Photolyase, subunit A, domain 3"/>
    <property type="match status" value="1"/>
</dbReference>
<sequence>MENSCTSIVWFRRDLRIEDNPALANAAKDGKVLPVFIWCPEEEGQFYPGRVSRWWLKQSLIHLQQSLKSLGAELVSIRADSTLSALLDCAKAVGATKVVYNHLYDPVSLVRDHNIKQKLCEVGISVQSFNGDLLFEPWEIYDDNEQAFTTFNAYWERSLSLEREPVGHLPPWRLIPAEGDINCTTIEALGLEKESEKSSNALLGRGWSPGWAHANKAFTEFIDRHLLNYAKDRLKVGGNFTSLLSPYLHFGELSIRKVFQHVRTKQIIWKNEHDPLGEQSASLFLRTIGLREYSRYVCFNFPCAHERPLLGGLRFFPWEADEGRFKAWRQGRTGYPLVDAGMRELWATGWIHNKVRVIVSSFFVKFLRLPWQWGMKYFWDTLLDADLESDILGWQYISGSLPDGHQLQRMDSPQIQGFNFDAEGDYVRQWLPELARMPAEWIHHPWDAPLTVLKSSGVDLGINYPKPIIDMDLARDKLTEAISIMHEKESMENAANTNCTGEVVVDNGDTNNINEAVKEKEQCPASSSRDQMVPSVRKSENAVQNRKRPKSGDDCEEDKLGVGRENGARVRKVNDDDLCSTAESYSNKEQQMTDGSSRISLCVPENSSLMSTAELCTDCESFGVKRRWQDEIGQDEMSRENGGQNLANRISDENKSS</sequence>
<dbReference type="GO" id="GO:0006139">
    <property type="term" value="P:nucleobase-containing compound metabolic process"/>
    <property type="evidence" value="ECO:0007669"/>
    <property type="project" value="UniProtKB-ARBA"/>
</dbReference>
<evidence type="ECO:0000256" key="2">
    <source>
        <dbReference type="ARBA" id="ARBA00005862"/>
    </source>
</evidence>
<feature type="binding site" evidence="6">
    <location>
        <position position="229"/>
    </location>
    <ligand>
        <name>FAD</name>
        <dbReference type="ChEBI" id="CHEBI:57692"/>
    </ligand>
</feature>
<dbReference type="FunFam" id="1.10.579.10:FF:000003">
    <property type="entry name" value="Deoxyribodipyrimidine photo-lyase"/>
    <property type="match status" value="1"/>
</dbReference>
<evidence type="ECO:0000313" key="11">
    <source>
        <dbReference type="Proteomes" id="UP001153555"/>
    </source>
</evidence>
<dbReference type="PANTHER" id="PTHR11455:SF18">
    <property type="entry name" value="SI:CH1073-390K14.1"/>
    <property type="match status" value="1"/>
</dbReference>
<keyword evidence="5" id="KW-0157">Chromophore</keyword>
<dbReference type="PANTHER" id="PTHR11455">
    <property type="entry name" value="CRYPTOCHROME"/>
    <property type="match status" value="1"/>
</dbReference>
<feature type="compositionally biased region" description="Basic and acidic residues" evidence="8">
    <location>
        <begin position="550"/>
        <end position="569"/>
    </location>
</feature>
<comment type="cofactor">
    <cofactor evidence="6">
        <name>FAD</name>
        <dbReference type="ChEBI" id="CHEBI:57692"/>
    </cofactor>
    <text evidence="6">Binds 1 FAD per subunit.</text>
</comment>
<feature type="binding site" evidence="6">
    <location>
        <position position="284"/>
    </location>
    <ligand>
        <name>FAD</name>
        <dbReference type="ChEBI" id="CHEBI:57692"/>
    </ligand>
</feature>
<feature type="site" description="Electron transfer via tryptophanyl radical" evidence="7">
    <location>
        <position position="318"/>
    </location>
</feature>
<dbReference type="PROSITE" id="PS00394">
    <property type="entry name" value="DNA_PHOTOLYASES_1_1"/>
    <property type="match status" value="1"/>
</dbReference>
<dbReference type="Gene3D" id="1.25.40.80">
    <property type="match status" value="1"/>
</dbReference>
<dbReference type="Proteomes" id="UP001153555">
    <property type="component" value="Unassembled WGS sequence"/>
</dbReference>
<comment type="caution">
    <text evidence="10">The sequence shown here is derived from an EMBL/GenBank/DDBJ whole genome shotgun (WGS) entry which is preliminary data.</text>
</comment>
<dbReference type="GO" id="GO:0032922">
    <property type="term" value="P:circadian regulation of gene expression"/>
    <property type="evidence" value="ECO:0007669"/>
    <property type="project" value="TreeGrafter"/>
</dbReference>
<comment type="similarity">
    <text evidence="2">Belongs to the DNA photolyase class-1 family.</text>
</comment>
<protein>
    <submittedName>
        <fullName evidence="10">Cryptochrome-2</fullName>
    </submittedName>
</protein>
<dbReference type="InterPro" id="IPR005101">
    <property type="entry name" value="Cryptochr/Photolyase_FAD-bd"/>
</dbReference>
<gene>
    <name evidence="10" type="ORF">SHERM_16989</name>
</gene>
<dbReference type="InterPro" id="IPR018394">
    <property type="entry name" value="DNA_photolyase_1_CS_C"/>
</dbReference>
<reference evidence="10" key="1">
    <citation type="submission" date="2019-12" db="EMBL/GenBank/DDBJ databases">
        <authorList>
            <person name="Scholes J."/>
        </authorList>
    </citation>
    <scope>NUCLEOTIDE SEQUENCE</scope>
</reference>
<dbReference type="PROSITE" id="PS51645">
    <property type="entry name" value="PHR_CRY_ALPHA_BETA"/>
    <property type="match status" value="1"/>
</dbReference>
<keyword evidence="4 6" id="KW-0274">FAD</keyword>
<dbReference type="PRINTS" id="PR00147">
    <property type="entry name" value="DNAPHOTLYASE"/>
</dbReference>
<dbReference type="AlphaFoldDB" id="A0A9N7R8G0"/>
<dbReference type="OrthoDB" id="435881at2759"/>
<evidence type="ECO:0000256" key="1">
    <source>
        <dbReference type="ARBA" id="ARBA00001932"/>
    </source>
</evidence>
<dbReference type="GO" id="GO:0006950">
    <property type="term" value="P:response to stress"/>
    <property type="evidence" value="ECO:0007669"/>
    <property type="project" value="UniProtKB-ARBA"/>
</dbReference>
<dbReference type="EMBL" id="CACSLK010015970">
    <property type="protein sequence ID" value="CAA0817412.1"/>
    <property type="molecule type" value="Genomic_DNA"/>
</dbReference>
<feature type="region of interest" description="Disordered" evidence="8">
    <location>
        <begin position="631"/>
        <end position="657"/>
    </location>
</feature>
<dbReference type="SUPFAM" id="SSF48173">
    <property type="entry name" value="Cryptochrome/photolyase FAD-binding domain"/>
    <property type="match status" value="1"/>
</dbReference>
<comment type="cofactor">
    <cofactor evidence="1">
        <name>(6R)-5,10-methylene-5,6,7,8-tetrahydrofolate</name>
        <dbReference type="ChEBI" id="CHEBI:15636"/>
    </cofactor>
</comment>
<organism evidence="10 11">
    <name type="scientific">Striga hermonthica</name>
    <name type="common">Purple witchweed</name>
    <name type="synonym">Buchnera hermonthica</name>
    <dbReference type="NCBI Taxonomy" id="68872"/>
    <lineage>
        <taxon>Eukaryota</taxon>
        <taxon>Viridiplantae</taxon>
        <taxon>Streptophyta</taxon>
        <taxon>Embryophyta</taxon>
        <taxon>Tracheophyta</taxon>
        <taxon>Spermatophyta</taxon>
        <taxon>Magnoliopsida</taxon>
        <taxon>eudicotyledons</taxon>
        <taxon>Gunneridae</taxon>
        <taxon>Pentapetalae</taxon>
        <taxon>asterids</taxon>
        <taxon>lamiids</taxon>
        <taxon>Lamiales</taxon>
        <taxon>Orobanchaceae</taxon>
        <taxon>Buchnereae</taxon>
        <taxon>Striga</taxon>
    </lineage>
</organism>